<reference evidence="1" key="1">
    <citation type="submission" date="2020-09" db="EMBL/GenBank/DDBJ databases">
        <title>A novel bacterium of genus Hazenella, isolated from South China Sea.</title>
        <authorList>
            <person name="Huang H."/>
            <person name="Mo K."/>
            <person name="Hu Y."/>
        </authorList>
    </citation>
    <scope>NUCLEOTIDE SEQUENCE</scope>
    <source>
        <strain evidence="1">IB182357</strain>
    </source>
</reference>
<dbReference type="AlphaFoldDB" id="A0A926N7A4"/>
<dbReference type="Pfam" id="PF07293">
    <property type="entry name" value="DUF1450"/>
    <property type="match status" value="1"/>
</dbReference>
<organism evidence="1 2">
    <name type="scientific">Polycladospora coralii</name>
    <dbReference type="NCBI Taxonomy" id="2771432"/>
    <lineage>
        <taxon>Bacteria</taxon>
        <taxon>Bacillati</taxon>
        <taxon>Bacillota</taxon>
        <taxon>Bacilli</taxon>
        <taxon>Bacillales</taxon>
        <taxon>Thermoactinomycetaceae</taxon>
        <taxon>Polycladospora</taxon>
    </lineage>
</organism>
<sequence length="79" mass="8916">MRPLVEFCVNNLTEDVLAIKKELEKDFELDVLEYGCLGSCGICAEQPFAMVDGEVIRAATGAELLERIYKLIDEKETYI</sequence>
<name>A0A926N7A4_9BACL</name>
<dbReference type="InterPro" id="IPR009910">
    <property type="entry name" value="DUF1450"/>
</dbReference>
<keyword evidence="2" id="KW-1185">Reference proteome</keyword>
<evidence type="ECO:0000313" key="1">
    <source>
        <dbReference type="EMBL" id="MBD1370897.1"/>
    </source>
</evidence>
<dbReference type="Proteomes" id="UP000661691">
    <property type="component" value="Unassembled WGS sequence"/>
</dbReference>
<protein>
    <submittedName>
        <fullName evidence="1">DUF1450 domain-containing protein</fullName>
    </submittedName>
</protein>
<comment type="caution">
    <text evidence="1">The sequence shown here is derived from an EMBL/GenBank/DDBJ whole genome shotgun (WGS) entry which is preliminary data.</text>
</comment>
<dbReference type="EMBL" id="JACXAH010000002">
    <property type="protein sequence ID" value="MBD1370897.1"/>
    <property type="molecule type" value="Genomic_DNA"/>
</dbReference>
<proteinExistence type="predicted"/>
<dbReference type="RefSeq" id="WP_191139197.1">
    <property type="nucleotide sequence ID" value="NZ_JACXAG020000002.1"/>
</dbReference>
<accession>A0A926N7A4</accession>
<gene>
    <name evidence="1" type="ORF">IC620_00785</name>
</gene>
<dbReference type="NCBIfam" id="NF010190">
    <property type="entry name" value="PRK13669.1"/>
    <property type="match status" value="1"/>
</dbReference>
<evidence type="ECO:0000313" key="2">
    <source>
        <dbReference type="Proteomes" id="UP000661691"/>
    </source>
</evidence>